<dbReference type="InterPro" id="IPR006652">
    <property type="entry name" value="Kelch_1"/>
</dbReference>
<evidence type="ECO:0000313" key="7">
    <source>
        <dbReference type="WBParaSite" id="SSLN_0001647101-mRNA-1"/>
    </source>
</evidence>
<name>A0A183THC0_SCHSO</name>
<dbReference type="WBParaSite" id="SSLN_0001647101-mRNA-1">
    <property type="protein sequence ID" value="SSLN_0001647101-mRNA-1"/>
    <property type="gene ID" value="SSLN_0001647101"/>
</dbReference>
<dbReference type="PANTHER" id="PTHR45632">
    <property type="entry name" value="LD33804P"/>
    <property type="match status" value="1"/>
</dbReference>
<protein>
    <submittedName>
        <fullName evidence="7">BACK domain-containing protein</fullName>
    </submittedName>
</protein>
<dbReference type="Pfam" id="PF07707">
    <property type="entry name" value="BACK"/>
    <property type="match status" value="1"/>
</dbReference>
<dbReference type="InterPro" id="IPR011333">
    <property type="entry name" value="SKP1/BTB/POZ_sf"/>
</dbReference>
<dbReference type="Gene3D" id="2.120.10.80">
    <property type="entry name" value="Kelch-type beta propeller"/>
    <property type="match status" value="1"/>
</dbReference>
<dbReference type="Gene3D" id="1.25.40.420">
    <property type="match status" value="1"/>
</dbReference>
<evidence type="ECO:0000256" key="2">
    <source>
        <dbReference type="ARBA" id="ARBA00022737"/>
    </source>
</evidence>
<organism evidence="7">
    <name type="scientific">Schistocephalus solidus</name>
    <name type="common">Tapeworm</name>
    <dbReference type="NCBI Taxonomy" id="70667"/>
    <lineage>
        <taxon>Eukaryota</taxon>
        <taxon>Metazoa</taxon>
        <taxon>Spiralia</taxon>
        <taxon>Lophotrochozoa</taxon>
        <taxon>Platyhelminthes</taxon>
        <taxon>Cestoda</taxon>
        <taxon>Eucestoda</taxon>
        <taxon>Diphyllobothriidea</taxon>
        <taxon>Diphyllobothriidae</taxon>
        <taxon>Schistocephalus</taxon>
    </lineage>
</organism>
<evidence type="ECO:0000313" key="5">
    <source>
        <dbReference type="EMBL" id="VDM02254.1"/>
    </source>
</evidence>
<feature type="transmembrane region" description="Helical" evidence="3">
    <location>
        <begin position="32"/>
        <end position="55"/>
    </location>
</feature>
<keyword evidence="3" id="KW-0812">Transmembrane</keyword>
<dbReference type="InterPro" id="IPR015915">
    <property type="entry name" value="Kelch-typ_b-propeller"/>
</dbReference>
<keyword evidence="6" id="KW-1185">Reference proteome</keyword>
<evidence type="ECO:0000313" key="6">
    <source>
        <dbReference type="Proteomes" id="UP000275846"/>
    </source>
</evidence>
<gene>
    <name evidence="5" type="ORF">SSLN_LOCUS15868</name>
</gene>
<keyword evidence="1" id="KW-0880">Kelch repeat</keyword>
<dbReference type="SMART" id="SM00612">
    <property type="entry name" value="Kelch"/>
    <property type="match status" value="4"/>
</dbReference>
<dbReference type="AlphaFoldDB" id="A0A183THC0"/>
<dbReference type="SUPFAM" id="SSF54695">
    <property type="entry name" value="POZ domain"/>
    <property type="match status" value="1"/>
</dbReference>
<dbReference type="OrthoDB" id="8185403at2759"/>
<keyword evidence="2" id="KW-0677">Repeat</keyword>
<proteinExistence type="predicted"/>
<dbReference type="Proteomes" id="UP000275846">
    <property type="component" value="Unassembled WGS sequence"/>
</dbReference>
<reference evidence="5 6" key="2">
    <citation type="submission" date="2018-11" db="EMBL/GenBank/DDBJ databases">
        <authorList>
            <consortium name="Pathogen Informatics"/>
        </authorList>
    </citation>
    <scope>NUCLEOTIDE SEQUENCE [LARGE SCALE GENOMIC DNA]</scope>
    <source>
        <strain evidence="5 6">NST_G2</strain>
    </source>
</reference>
<dbReference type="SUPFAM" id="SSF117281">
    <property type="entry name" value="Kelch motif"/>
    <property type="match status" value="1"/>
</dbReference>
<keyword evidence="3" id="KW-1133">Transmembrane helix</keyword>
<evidence type="ECO:0000259" key="4">
    <source>
        <dbReference type="SMART" id="SM00875"/>
    </source>
</evidence>
<dbReference type="EMBL" id="UYSU01040393">
    <property type="protein sequence ID" value="VDM02254.1"/>
    <property type="molecule type" value="Genomic_DNA"/>
</dbReference>
<sequence length="515" mass="57754">LQYSPPPPPPPHQHILFLPILLQHFITPSQPIIFHFLFILSYLPLVLFSSFFLDVMDGGRLHAHRILLAARIPSLRAALSRSLRKGNTVLSLTAENLAPTWAFASSLKIESLMETCIHLMQTQFKSFVCTDLFVNLPADTVLSLLRSDDLTVDSEEEVFAAISNWAGPGTEDVNERLKVHAPMMLREVRWLQTTAEFRNRLMESHPMFQNNFGCSRLMNLVVQWMNCADKDKLSCPFNRNRRPPQTFLIFGADKNQKGWLVLSFDSDLQREERVADMIWHHNATYSVVGGSIFEIGGDYSTTVEEFLTKERRWRQRAPLTVGRSMHAAAVMKVEAEGGEKALIGVFGGRKRTYLSSCEVYDVSQDRWSKLPDLRTKRCGTAAASLPGDSRVFVFGGCNDSGRLASVDVCRLRGDWQEKMTSAGTADFWWPAARMRTARSGHAATPFRGKILIAGGNDGQKDLNTVEMFSPPDVTCPRGQWTKLAPMKETRRDFCLLTSPDAVFALGGNAHSCALL</sequence>
<dbReference type="InterPro" id="IPR011705">
    <property type="entry name" value="BACK"/>
</dbReference>
<feature type="domain" description="BACK" evidence="4">
    <location>
        <begin position="98"/>
        <end position="203"/>
    </location>
</feature>
<dbReference type="Pfam" id="PF01344">
    <property type="entry name" value="Kelch_1"/>
    <property type="match status" value="2"/>
</dbReference>
<keyword evidence="3" id="KW-0472">Membrane</keyword>
<reference evidence="7" key="1">
    <citation type="submission" date="2016-06" db="UniProtKB">
        <authorList>
            <consortium name="WormBaseParasite"/>
        </authorList>
    </citation>
    <scope>IDENTIFICATION</scope>
</reference>
<evidence type="ECO:0000256" key="1">
    <source>
        <dbReference type="ARBA" id="ARBA00022441"/>
    </source>
</evidence>
<dbReference type="STRING" id="70667.A0A183THC0"/>
<accession>A0A183THC0</accession>
<dbReference type="PANTHER" id="PTHR45632:SF3">
    <property type="entry name" value="KELCH-LIKE PROTEIN 32"/>
    <property type="match status" value="1"/>
</dbReference>
<evidence type="ECO:0000256" key="3">
    <source>
        <dbReference type="SAM" id="Phobius"/>
    </source>
</evidence>
<dbReference type="SMART" id="SM00875">
    <property type="entry name" value="BACK"/>
    <property type="match status" value="1"/>
</dbReference>